<gene>
    <name evidence="1" type="ORF">BDY19DRAFT_150964</name>
</gene>
<evidence type="ECO:0000313" key="1">
    <source>
        <dbReference type="EMBL" id="KAI0088840.1"/>
    </source>
</evidence>
<reference evidence="1" key="1">
    <citation type="journal article" date="2021" name="Environ. Microbiol.">
        <title>Gene family expansions and transcriptome signatures uncover fungal adaptations to wood decay.</title>
        <authorList>
            <person name="Hage H."/>
            <person name="Miyauchi S."/>
            <person name="Viragh M."/>
            <person name="Drula E."/>
            <person name="Min B."/>
            <person name="Chaduli D."/>
            <person name="Navarro D."/>
            <person name="Favel A."/>
            <person name="Norest M."/>
            <person name="Lesage-Meessen L."/>
            <person name="Balint B."/>
            <person name="Merenyi Z."/>
            <person name="de Eugenio L."/>
            <person name="Morin E."/>
            <person name="Martinez A.T."/>
            <person name="Baldrian P."/>
            <person name="Stursova M."/>
            <person name="Martinez M.J."/>
            <person name="Novotny C."/>
            <person name="Magnuson J.K."/>
            <person name="Spatafora J.W."/>
            <person name="Maurice S."/>
            <person name="Pangilinan J."/>
            <person name="Andreopoulos W."/>
            <person name="LaButti K."/>
            <person name="Hundley H."/>
            <person name="Na H."/>
            <person name="Kuo A."/>
            <person name="Barry K."/>
            <person name="Lipzen A."/>
            <person name="Henrissat B."/>
            <person name="Riley R."/>
            <person name="Ahrendt S."/>
            <person name="Nagy L.G."/>
            <person name="Grigoriev I.V."/>
            <person name="Martin F."/>
            <person name="Rosso M.N."/>
        </authorList>
    </citation>
    <scope>NUCLEOTIDE SEQUENCE</scope>
    <source>
        <strain evidence="1">CBS 384.51</strain>
    </source>
</reference>
<accession>A0ACB8U4F6</accession>
<protein>
    <submittedName>
        <fullName evidence="1">Phosphatases II</fullName>
    </submittedName>
</protein>
<dbReference type="Proteomes" id="UP001055072">
    <property type="component" value="Unassembled WGS sequence"/>
</dbReference>
<name>A0ACB8U4F6_9APHY</name>
<dbReference type="EMBL" id="MU274912">
    <property type="protein sequence ID" value="KAI0088840.1"/>
    <property type="molecule type" value="Genomic_DNA"/>
</dbReference>
<comment type="caution">
    <text evidence="1">The sequence shown here is derived from an EMBL/GenBank/DDBJ whole genome shotgun (WGS) entry which is preliminary data.</text>
</comment>
<organism evidence="1 2">
    <name type="scientific">Irpex rosettiformis</name>
    <dbReference type="NCBI Taxonomy" id="378272"/>
    <lineage>
        <taxon>Eukaryota</taxon>
        <taxon>Fungi</taxon>
        <taxon>Dikarya</taxon>
        <taxon>Basidiomycota</taxon>
        <taxon>Agaricomycotina</taxon>
        <taxon>Agaricomycetes</taxon>
        <taxon>Polyporales</taxon>
        <taxon>Irpicaceae</taxon>
        <taxon>Irpex</taxon>
    </lineage>
</organism>
<sequence>MADFIRRMVSGHKARFRDEELDLELDLAYITDRVIVMGYPSKGVEGFYRNRREDAKKFLEHRHGKNFWVFNFCPVKENSYSASFFDGRVSRYPFPDHHAPPLAILALVAREMRAWLDGSPDRVAVLHCKAGKGRSGTMACSYLLTLSDAPKPPSVGRSRSAQETAKQRAEQLMNSMPADLDANSNNNTEASSSASSTPPNDPVKREIATPEPQVTSGTADGVIQPKPHKAQNPVRTNSLQHVLDLHTAGRMKRLSSPASKVKLGVSIPSQRRWLYYWSLLIAHQGPPRLWSLNPEEREPPPKVQLVQIRLRMRELSAWKVNLVKAANAFIDKTSGKGKTVELPNKTHAWASLARYDDELVDTLERWERVTRSEDGEMGLRKPGSESQGDEELSEVFGDDRWDKGKMVRPFARLGADGKDAEGTASEKESKIVSFTLRPLSKANWESIRTDIEKDPVKQDVEGTVVEAEEASIHDVTDKGDSEEGIVLDANREVRVKLHIGQVFMCWFWLIPTFHMSHPSPTNTTDDTVTFHLTRSEVDFPIGIGANLIDVDVTMKWCSEVVDLATPPERQDSVEPLEGDTDPDGSATAVQALASGQVGDAVEASQVGKE</sequence>
<evidence type="ECO:0000313" key="2">
    <source>
        <dbReference type="Proteomes" id="UP001055072"/>
    </source>
</evidence>
<proteinExistence type="predicted"/>
<keyword evidence="2" id="KW-1185">Reference proteome</keyword>